<feature type="region of interest" description="Disordered" evidence="1">
    <location>
        <begin position="65"/>
        <end position="102"/>
    </location>
</feature>
<feature type="compositionally biased region" description="Basic and acidic residues" evidence="1">
    <location>
        <begin position="90"/>
        <end position="102"/>
    </location>
</feature>
<comment type="caution">
    <text evidence="2">The sequence shown here is derived from an EMBL/GenBank/DDBJ whole genome shotgun (WGS) entry which is preliminary data.</text>
</comment>
<dbReference type="AlphaFoldDB" id="A0AAN8WZP7"/>
<dbReference type="InterPro" id="IPR052212">
    <property type="entry name" value="PH-like_domain"/>
</dbReference>
<dbReference type="PANTHER" id="PTHR12156:SF5">
    <property type="entry name" value="FI18040P1"/>
    <property type="match status" value="1"/>
</dbReference>
<sequence length="102" mass="11738">LEVERALLGGELAPLREKLAAEEQLLEELLQRSRQLEEQCQQEKKYHQDAIEACRTRLEAAEKELDRLEGKSESFSGTTDEETEMLESLKAQHEAVEAERKI</sequence>
<proteinExistence type="predicted"/>
<feature type="non-terminal residue" evidence="2">
    <location>
        <position position="1"/>
    </location>
</feature>
<dbReference type="PANTHER" id="PTHR12156">
    <property type="entry name" value="PLECKSTRIN HOMOLOGY-LIKE DOMAIN, FAMILY B, MEMBER 3"/>
    <property type="match status" value="1"/>
</dbReference>
<protein>
    <submittedName>
        <fullName evidence="2">Uncharacterized protein</fullName>
    </submittedName>
</protein>
<reference evidence="2 3" key="1">
    <citation type="submission" date="2023-11" db="EMBL/GenBank/DDBJ databases">
        <title>Halocaridina rubra genome assembly.</title>
        <authorList>
            <person name="Smith C."/>
        </authorList>
    </citation>
    <scope>NUCLEOTIDE SEQUENCE [LARGE SCALE GENOMIC DNA]</scope>
    <source>
        <strain evidence="2">EP-1</strain>
        <tissue evidence="2">Whole</tissue>
    </source>
</reference>
<evidence type="ECO:0000256" key="1">
    <source>
        <dbReference type="SAM" id="MobiDB-lite"/>
    </source>
</evidence>
<accession>A0AAN8WZP7</accession>
<gene>
    <name evidence="2" type="ORF">SK128_021169</name>
</gene>
<name>A0AAN8WZP7_HALRR</name>
<evidence type="ECO:0000313" key="2">
    <source>
        <dbReference type="EMBL" id="KAK7071683.1"/>
    </source>
</evidence>
<keyword evidence="3" id="KW-1185">Reference proteome</keyword>
<evidence type="ECO:0000313" key="3">
    <source>
        <dbReference type="Proteomes" id="UP001381693"/>
    </source>
</evidence>
<dbReference type="EMBL" id="JAXCGZ010014065">
    <property type="protein sequence ID" value="KAK7071683.1"/>
    <property type="molecule type" value="Genomic_DNA"/>
</dbReference>
<organism evidence="2 3">
    <name type="scientific">Halocaridina rubra</name>
    <name type="common">Hawaiian red shrimp</name>
    <dbReference type="NCBI Taxonomy" id="373956"/>
    <lineage>
        <taxon>Eukaryota</taxon>
        <taxon>Metazoa</taxon>
        <taxon>Ecdysozoa</taxon>
        <taxon>Arthropoda</taxon>
        <taxon>Crustacea</taxon>
        <taxon>Multicrustacea</taxon>
        <taxon>Malacostraca</taxon>
        <taxon>Eumalacostraca</taxon>
        <taxon>Eucarida</taxon>
        <taxon>Decapoda</taxon>
        <taxon>Pleocyemata</taxon>
        <taxon>Caridea</taxon>
        <taxon>Atyoidea</taxon>
        <taxon>Atyidae</taxon>
        <taxon>Halocaridina</taxon>
    </lineage>
</organism>
<dbReference type="Proteomes" id="UP001381693">
    <property type="component" value="Unassembled WGS sequence"/>
</dbReference>